<feature type="domain" description="FAS1" evidence="3">
    <location>
        <begin position="200"/>
        <end position="345"/>
    </location>
</feature>
<dbReference type="InterPro" id="IPR036378">
    <property type="entry name" value="FAS1_dom_sf"/>
</dbReference>
<dbReference type="Proteomes" id="UP001163823">
    <property type="component" value="Chromosome 1"/>
</dbReference>
<reference evidence="4 5" key="1">
    <citation type="journal article" date="2023" name="Science">
        <title>Elucidation of the pathway for biosynthesis of saponin adjuvants from the soapbark tree.</title>
        <authorList>
            <person name="Reed J."/>
            <person name="Orme A."/>
            <person name="El-Demerdash A."/>
            <person name="Owen C."/>
            <person name="Martin L.B.B."/>
            <person name="Misra R.C."/>
            <person name="Kikuchi S."/>
            <person name="Rejzek M."/>
            <person name="Martin A.C."/>
            <person name="Harkess A."/>
            <person name="Leebens-Mack J."/>
            <person name="Louveau T."/>
            <person name="Stephenson M.J."/>
            <person name="Osbourn A."/>
        </authorList>
    </citation>
    <scope>NUCLEOTIDE SEQUENCE [LARGE SCALE GENOMIC DNA]</scope>
    <source>
        <strain evidence="4">S10</strain>
    </source>
</reference>
<keyword evidence="2" id="KW-0812">Transmembrane</keyword>
<dbReference type="PROSITE" id="PS50213">
    <property type="entry name" value="FAS1"/>
    <property type="match status" value="1"/>
</dbReference>
<organism evidence="4 5">
    <name type="scientific">Quillaja saponaria</name>
    <name type="common">Soap bark tree</name>
    <dbReference type="NCBI Taxonomy" id="32244"/>
    <lineage>
        <taxon>Eukaryota</taxon>
        <taxon>Viridiplantae</taxon>
        <taxon>Streptophyta</taxon>
        <taxon>Embryophyta</taxon>
        <taxon>Tracheophyta</taxon>
        <taxon>Spermatophyta</taxon>
        <taxon>Magnoliopsida</taxon>
        <taxon>eudicotyledons</taxon>
        <taxon>Gunneridae</taxon>
        <taxon>Pentapetalae</taxon>
        <taxon>rosids</taxon>
        <taxon>fabids</taxon>
        <taxon>Fabales</taxon>
        <taxon>Quillajaceae</taxon>
        <taxon>Quillaja</taxon>
    </lineage>
</organism>
<dbReference type="SMART" id="SM00554">
    <property type="entry name" value="FAS1"/>
    <property type="match status" value="2"/>
</dbReference>
<dbReference type="InterPro" id="IPR000782">
    <property type="entry name" value="FAS1_domain"/>
</dbReference>
<protein>
    <submittedName>
        <fullName evidence="4">Fasciclin-like arabinogalactan protein 21</fullName>
    </submittedName>
</protein>
<evidence type="ECO:0000259" key="3">
    <source>
        <dbReference type="PROSITE" id="PS50213"/>
    </source>
</evidence>
<gene>
    <name evidence="4" type="ORF">O6P43_000631</name>
</gene>
<dbReference type="Pfam" id="PF02469">
    <property type="entry name" value="Fasciclin"/>
    <property type="match status" value="1"/>
</dbReference>
<evidence type="ECO:0000313" key="5">
    <source>
        <dbReference type="Proteomes" id="UP001163823"/>
    </source>
</evidence>
<dbReference type="PANTHER" id="PTHR33985">
    <property type="entry name" value="OS02G0491300 PROTEIN-RELATED"/>
    <property type="match status" value="1"/>
</dbReference>
<feature type="transmembrane region" description="Helical" evidence="2">
    <location>
        <begin position="12"/>
        <end position="30"/>
    </location>
</feature>
<dbReference type="EMBL" id="JARAOO010000001">
    <property type="protein sequence ID" value="KAJ7981359.1"/>
    <property type="molecule type" value="Genomic_DNA"/>
</dbReference>
<dbReference type="AlphaFoldDB" id="A0AAD7QHA4"/>
<keyword evidence="2" id="KW-1133">Transmembrane helix</keyword>
<evidence type="ECO:0000256" key="2">
    <source>
        <dbReference type="SAM" id="Phobius"/>
    </source>
</evidence>
<dbReference type="InterPro" id="IPR052806">
    <property type="entry name" value="Fasciclin-like_AGP"/>
</dbReference>
<keyword evidence="2" id="KW-0472">Membrane</keyword>
<dbReference type="PANTHER" id="PTHR33985:SF19">
    <property type="entry name" value="FASCICLIN-LIKE ARABINOGALACTAN PROTEIN 21"/>
    <property type="match status" value="1"/>
</dbReference>
<proteinExistence type="inferred from homology"/>
<evidence type="ECO:0000313" key="4">
    <source>
        <dbReference type="EMBL" id="KAJ7981359.1"/>
    </source>
</evidence>
<dbReference type="SUPFAM" id="SSF82153">
    <property type="entry name" value="FAS1 domain"/>
    <property type="match status" value="2"/>
</dbReference>
<comment type="similarity">
    <text evidence="1">Belongs to the fasciclin-like AGP family.</text>
</comment>
<evidence type="ECO:0000256" key="1">
    <source>
        <dbReference type="ARBA" id="ARBA00007843"/>
    </source>
</evidence>
<sequence length="353" mass="38977">MAFAHSRCCFPLFFSVISVVLAFMAISTALHSNSKNSIQETKPTTYNLSLEASRALRRAGFNFMATILQLSPELLLSPHNLTIFAIKDSPVLNNSLSPRLLKNLLQYHTSTSKLSMEDLLKKPQGSCLPTLFRQKNIAITKVDGKERLIEINQVLVSDPDMFLEGQIAIHGVLGPFSSFDPQDVNQGWDFIQPPVCGVFNSSLVSVIQEPKNMVEWTRIVRLLSSNGFVSFAIGLHSVLDGILRDQTGLDSVTILAPPNLAILSSPLPLLDRTVRIHILPQRFTYKELSSLPTRTLLKTLVDDEYLEITGSVKFMLGIVINGEEIVVADMFSSEKFVIHGISGALKPELSIAS</sequence>
<accession>A0AAD7QHA4</accession>
<dbReference type="KEGG" id="qsa:O6P43_000631"/>
<comment type="caution">
    <text evidence="4">The sequence shown here is derived from an EMBL/GenBank/DDBJ whole genome shotgun (WGS) entry which is preliminary data.</text>
</comment>
<dbReference type="Gene3D" id="2.30.180.10">
    <property type="entry name" value="FAS1 domain"/>
    <property type="match status" value="2"/>
</dbReference>
<keyword evidence="5" id="KW-1185">Reference proteome</keyword>
<name>A0AAD7QHA4_QUISA</name>